<protein>
    <submittedName>
        <fullName evidence="1">Uncharacterized protein</fullName>
    </submittedName>
</protein>
<dbReference type="Proteomes" id="UP001489897">
    <property type="component" value="Unassembled WGS sequence"/>
</dbReference>
<dbReference type="RefSeq" id="WP_342949673.1">
    <property type="nucleotide sequence ID" value="NZ_JAYMRV010000013.1"/>
</dbReference>
<name>A0ABU9S0N4_9BURK</name>
<organism evidence="1 2">
    <name type="scientific">Paraburkholderia ferrariae</name>
    <dbReference type="NCBI Taxonomy" id="386056"/>
    <lineage>
        <taxon>Bacteria</taxon>
        <taxon>Pseudomonadati</taxon>
        <taxon>Pseudomonadota</taxon>
        <taxon>Betaproteobacteria</taxon>
        <taxon>Burkholderiales</taxon>
        <taxon>Burkholderiaceae</taxon>
        <taxon>Paraburkholderia</taxon>
    </lineage>
</organism>
<evidence type="ECO:0000313" key="2">
    <source>
        <dbReference type="Proteomes" id="UP001489897"/>
    </source>
</evidence>
<comment type="caution">
    <text evidence="1">The sequence shown here is derived from an EMBL/GenBank/DDBJ whole genome shotgun (WGS) entry which is preliminary data.</text>
</comment>
<evidence type="ECO:0000313" key="1">
    <source>
        <dbReference type="EMBL" id="MEM5425840.1"/>
    </source>
</evidence>
<gene>
    <name evidence="1" type="ORF">VSR73_32880</name>
</gene>
<keyword evidence="2" id="KW-1185">Reference proteome</keyword>
<sequence length="276" mass="30406">MRSNEYHLYRIKFIKPAQVSLFDPGLTPRELFERGLNERPYVELRQNNIWHIGNIEHITADAGRFAVGRITKAAVEKYDEGTGDFQEVLDDSGPYTFVYFDAGFGVLGIGRKSRVANDVDSIASKIERLMQSTTHVVDNQIIVRVDKIRDPETFVQKILGAYAVKKFRANFTGPNPIDADELFQKPLSYYCQQLNGDQGSVSVAGQSLNEDAVIAVAKSTAATGNAASAVILEEQGKPPVSISFHGDARKVAVDVDAGKDATLRAIQTAYHEVRGD</sequence>
<reference evidence="1 2" key="1">
    <citation type="submission" date="2024-01" db="EMBL/GenBank/DDBJ databases">
        <title>The diversity of rhizobia nodulating Mimosa spp. in eleven states of Brazil covering several biomes is determined by host plant, location, and edaphic factors.</title>
        <authorList>
            <person name="Rouws L."/>
            <person name="Barauna A."/>
            <person name="Beukes C."/>
            <person name="De Faria S.M."/>
            <person name="Gross E."/>
            <person name="Dos Reis Junior F.B."/>
            <person name="Simon M."/>
            <person name="Maluk M."/>
            <person name="Odee D.W."/>
            <person name="Kenicer G."/>
            <person name="Young J.P.W."/>
            <person name="Reis V.M."/>
            <person name="Zilli J."/>
            <person name="James E.K."/>
        </authorList>
    </citation>
    <scope>NUCLEOTIDE SEQUENCE [LARGE SCALE GENOMIC DNA]</scope>
    <source>
        <strain evidence="1 2">JPY167</strain>
    </source>
</reference>
<accession>A0ABU9S0N4</accession>
<dbReference type="EMBL" id="JAYMRV010000013">
    <property type="protein sequence ID" value="MEM5425840.1"/>
    <property type="molecule type" value="Genomic_DNA"/>
</dbReference>
<proteinExistence type="predicted"/>